<evidence type="ECO:0000256" key="8">
    <source>
        <dbReference type="PROSITE-ProRule" id="PRU00146"/>
    </source>
</evidence>
<evidence type="ECO:0000256" key="4">
    <source>
        <dbReference type="ARBA" id="ARBA00022771"/>
    </source>
</evidence>
<dbReference type="InterPro" id="IPR019787">
    <property type="entry name" value="Znf_PHD-finger"/>
</dbReference>
<dbReference type="GO" id="GO:0008270">
    <property type="term" value="F:zinc ion binding"/>
    <property type="evidence" value="ECO:0007669"/>
    <property type="project" value="UniProtKB-KW"/>
</dbReference>
<keyword evidence="5" id="KW-0862">Zinc</keyword>
<accession>A0A1H6Q7E2</accession>
<comment type="subcellular location">
    <subcellularLocation>
        <location evidence="1">Nucleus</location>
    </subcellularLocation>
</comment>
<dbReference type="GO" id="GO:0005634">
    <property type="term" value="C:nucleus"/>
    <property type="evidence" value="ECO:0007669"/>
    <property type="project" value="UniProtKB-SubCell"/>
</dbReference>
<evidence type="ECO:0000256" key="5">
    <source>
        <dbReference type="ARBA" id="ARBA00022833"/>
    </source>
</evidence>
<feature type="compositionally biased region" description="Basic and acidic residues" evidence="9">
    <location>
        <begin position="1"/>
        <end position="19"/>
    </location>
</feature>
<dbReference type="Pfam" id="PF00628">
    <property type="entry name" value="PHD"/>
    <property type="match status" value="1"/>
</dbReference>
<keyword evidence="4 8" id="KW-0863">Zinc-finger</keyword>
<dbReference type="VEuPathDB" id="FungiDB:YALI0_E18678g"/>
<dbReference type="GO" id="GO:0006334">
    <property type="term" value="P:nucleosome assembly"/>
    <property type="evidence" value="ECO:0007669"/>
    <property type="project" value="InterPro"/>
</dbReference>
<dbReference type="InterPro" id="IPR011011">
    <property type="entry name" value="Znf_FYVE_PHD"/>
</dbReference>
<dbReference type="PANTHER" id="PTHR12628:SF10">
    <property type="entry name" value="HOMEOBOX DOMAIN-CONTAINING PROTEIN"/>
    <property type="match status" value="1"/>
</dbReference>
<evidence type="ECO:0000313" key="12">
    <source>
        <dbReference type="EMBL" id="AOW05620.1"/>
    </source>
</evidence>
<dbReference type="KEGG" id="yli:2911727"/>
<evidence type="ECO:0000256" key="6">
    <source>
        <dbReference type="ARBA" id="ARBA00023159"/>
    </source>
</evidence>
<keyword evidence="7" id="KW-0539">Nucleus</keyword>
<dbReference type="OrthoDB" id="5863171at2759"/>
<dbReference type="SUPFAM" id="SSF46785">
    <property type="entry name" value="Winged helix' DNA-binding domain"/>
    <property type="match status" value="1"/>
</dbReference>
<dbReference type="CDD" id="cd15502">
    <property type="entry name" value="PHD_Phf1p_Phf2p_like"/>
    <property type="match status" value="1"/>
</dbReference>
<reference evidence="12 14" key="1">
    <citation type="journal article" date="2016" name="PLoS ONE">
        <title>Sequence Assembly of Yarrowia lipolytica Strain W29/CLIB89 Shows Transposable Element Diversity.</title>
        <authorList>
            <person name="Magnan C."/>
            <person name="Yu J."/>
            <person name="Chang I."/>
            <person name="Jahn E."/>
            <person name="Kanomata Y."/>
            <person name="Wu J."/>
            <person name="Zeller M."/>
            <person name="Oakes M."/>
            <person name="Baldi P."/>
            <person name="Sandmeyer S."/>
        </authorList>
    </citation>
    <scope>NUCLEOTIDE SEQUENCE [LARGE SCALE GENOMIC DNA]</scope>
    <source>
        <strain evidence="12">CLIB89</strain>
        <strain evidence="14">CLIB89(W29)</strain>
    </source>
</reference>
<keyword evidence="2" id="KW-0597">Phosphoprotein</keyword>
<sequence>MSDTDWTHDDKRRKIEKPVKQTHGHAHPRHSHSHTRQTPRPVFNDDGDFDFNSGAGEDEEGPTGTSAGTDSADSDLSPIERGPRKHSAVLKTQMQQPPSRERHNSNHAGYTSDTGGSVLDNVCRLCHRGNSPKSNQIVFCDECRTPYHQLCHNPPIDRLVVDVADAQWFCKYCQPKRRERPLETGKSGEGFSTQVKKTYLSSLSKAQLVELILYAENNVPKLPIYSPQTHSIVLQMQLENSNKTDTTKSNRRLLSSINYEDLLIDTLKAKSNGEEASAQQIWKWIASDTNPDTVDPKFVQAATMALQRALREGKILKRGKSYRVNPDYQKSSEISLSLLISLDDEAMFSDEVVLKLPPATEEDLYYTIDDNDDVFSARLHDEQEQEV</sequence>
<dbReference type="Proteomes" id="UP000182444">
    <property type="component" value="Chromosome 1E"/>
</dbReference>
<dbReference type="SMART" id="SM00249">
    <property type="entry name" value="PHD"/>
    <property type="match status" value="1"/>
</dbReference>
<keyword evidence="3" id="KW-0479">Metal-binding</keyword>
<dbReference type="InterPro" id="IPR001965">
    <property type="entry name" value="Znf_PHD"/>
</dbReference>
<reference evidence="13 15" key="2">
    <citation type="submission" date="2018-07" db="EMBL/GenBank/DDBJ databases">
        <title>Draft Genome Assemblies for Five Robust Yarrowia lipolytica Strains Exhibiting High Lipid Production and Pentose Sugar Utilization and Sugar Alcohol Secretion from Undetoxified Lignocellulosic Biomass Hydrolysates.</title>
        <authorList>
            <consortium name="DOE Joint Genome Institute"/>
            <person name="Walker C."/>
            <person name="Ryu S."/>
            <person name="Na H."/>
            <person name="Zane M."/>
            <person name="LaButti K."/>
            <person name="Lipzen A."/>
            <person name="Haridas S."/>
            <person name="Barry K."/>
            <person name="Grigoriev I.V."/>
            <person name="Quarterman J."/>
            <person name="Slininger P."/>
            <person name="Dien B."/>
            <person name="Trinh C.T."/>
        </authorList>
    </citation>
    <scope>NUCLEOTIDE SEQUENCE [LARGE SCALE GENOMIC DNA]</scope>
    <source>
        <strain evidence="13 15">YB392</strain>
    </source>
</reference>
<dbReference type="AlphaFoldDB" id="A0A1H6Q7E2"/>
<gene>
    <name evidence="13" type="ORF">B0I71DRAFT_42007</name>
    <name evidence="12" type="ORF">YALI1_E22364g</name>
</gene>
<evidence type="ECO:0000256" key="2">
    <source>
        <dbReference type="ARBA" id="ARBA00022553"/>
    </source>
</evidence>
<organism evidence="12 14">
    <name type="scientific">Yarrowia lipolytica</name>
    <name type="common">Candida lipolytica</name>
    <dbReference type="NCBI Taxonomy" id="4952"/>
    <lineage>
        <taxon>Eukaryota</taxon>
        <taxon>Fungi</taxon>
        <taxon>Dikarya</taxon>
        <taxon>Ascomycota</taxon>
        <taxon>Saccharomycotina</taxon>
        <taxon>Dipodascomycetes</taxon>
        <taxon>Dipodascales</taxon>
        <taxon>Dipodascales incertae sedis</taxon>
        <taxon>Yarrowia</taxon>
    </lineage>
</organism>
<dbReference type="VEuPathDB" id="FungiDB:YALI1_E22364g"/>
<dbReference type="GO" id="GO:0003682">
    <property type="term" value="F:chromatin binding"/>
    <property type="evidence" value="ECO:0007669"/>
    <property type="project" value="TreeGrafter"/>
</dbReference>
<evidence type="ECO:0000259" key="10">
    <source>
        <dbReference type="PROSITE" id="PS50016"/>
    </source>
</evidence>
<dbReference type="InterPro" id="IPR005818">
    <property type="entry name" value="Histone_H1/H5_H15"/>
</dbReference>
<feature type="compositionally biased region" description="Basic residues" evidence="9">
    <location>
        <begin position="20"/>
        <end position="37"/>
    </location>
</feature>
<dbReference type="PROSITE" id="PS51504">
    <property type="entry name" value="H15"/>
    <property type="match status" value="1"/>
</dbReference>
<dbReference type="InterPro" id="IPR019786">
    <property type="entry name" value="Zinc_finger_PHD-type_CS"/>
</dbReference>
<evidence type="ECO:0000256" key="9">
    <source>
        <dbReference type="SAM" id="MobiDB-lite"/>
    </source>
</evidence>
<dbReference type="RefSeq" id="XP_504114.1">
    <property type="nucleotide sequence ID" value="XM_504114.1"/>
</dbReference>
<evidence type="ECO:0000313" key="13">
    <source>
        <dbReference type="EMBL" id="RDW25322.1"/>
    </source>
</evidence>
<dbReference type="eggNOG" id="KOG4323">
    <property type="taxonomic scope" value="Eukaryota"/>
</dbReference>
<proteinExistence type="predicted"/>
<dbReference type="EMBL" id="CP017557">
    <property type="protein sequence ID" value="AOW05620.1"/>
    <property type="molecule type" value="Genomic_DNA"/>
</dbReference>
<dbReference type="SUPFAM" id="SSF57903">
    <property type="entry name" value="FYVE/PHD zinc finger"/>
    <property type="match status" value="1"/>
</dbReference>
<keyword evidence="6" id="KW-0010">Activator</keyword>
<protein>
    <submittedName>
        <fullName evidence="12">Uncharacterized protein</fullName>
    </submittedName>
</protein>
<dbReference type="InterPro" id="IPR013083">
    <property type="entry name" value="Znf_RING/FYVE/PHD"/>
</dbReference>
<feature type="domain" description="PHD-type" evidence="10">
    <location>
        <begin position="120"/>
        <end position="176"/>
    </location>
</feature>
<dbReference type="GeneID" id="2911727"/>
<evidence type="ECO:0000256" key="1">
    <source>
        <dbReference type="ARBA" id="ARBA00004123"/>
    </source>
</evidence>
<dbReference type="PROSITE" id="PS01359">
    <property type="entry name" value="ZF_PHD_1"/>
    <property type="match status" value="1"/>
</dbReference>
<dbReference type="PANTHER" id="PTHR12628">
    <property type="entry name" value="POLYCOMB-LIKE TRANSCRIPTION FACTOR"/>
    <property type="match status" value="1"/>
</dbReference>
<dbReference type="GO" id="GO:0003677">
    <property type="term" value="F:DNA binding"/>
    <property type="evidence" value="ECO:0007669"/>
    <property type="project" value="InterPro"/>
</dbReference>
<dbReference type="Gene3D" id="3.30.40.10">
    <property type="entry name" value="Zinc/RING finger domain, C3HC4 (zinc finger)"/>
    <property type="match status" value="1"/>
</dbReference>
<dbReference type="GO" id="GO:0045814">
    <property type="term" value="P:negative regulation of gene expression, epigenetic"/>
    <property type="evidence" value="ECO:0007669"/>
    <property type="project" value="TreeGrafter"/>
</dbReference>
<name>A0A1H6Q7E2_YARLL</name>
<evidence type="ECO:0000256" key="3">
    <source>
        <dbReference type="ARBA" id="ARBA00022723"/>
    </source>
</evidence>
<evidence type="ECO:0000313" key="15">
    <source>
        <dbReference type="Proteomes" id="UP000256601"/>
    </source>
</evidence>
<dbReference type="EMBL" id="KZ857338">
    <property type="protein sequence ID" value="RDW25322.1"/>
    <property type="molecule type" value="Genomic_DNA"/>
</dbReference>
<evidence type="ECO:0000259" key="11">
    <source>
        <dbReference type="PROSITE" id="PS51504"/>
    </source>
</evidence>
<feature type="domain" description="H15" evidence="11">
    <location>
        <begin position="255"/>
        <end position="326"/>
    </location>
</feature>
<feature type="region of interest" description="Disordered" evidence="9">
    <location>
        <begin position="1"/>
        <end position="113"/>
    </location>
</feature>
<evidence type="ECO:0000256" key="7">
    <source>
        <dbReference type="ARBA" id="ARBA00023242"/>
    </source>
</evidence>
<dbReference type="Proteomes" id="UP000256601">
    <property type="component" value="Unassembled WGS sequence"/>
</dbReference>
<dbReference type="GO" id="GO:0000786">
    <property type="term" value="C:nucleosome"/>
    <property type="evidence" value="ECO:0007669"/>
    <property type="project" value="InterPro"/>
</dbReference>
<dbReference type="PROSITE" id="PS50016">
    <property type="entry name" value="ZF_PHD_2"/>
    <property type="match status" value="1"/>
</dbReference>
<evidence type="ECO:0000313" key="14">
    <source>
        <dbReference type="Proteomes" id="UP000182444"/>
    </source>
</evidence>
<dbReference type="InterPro" id="IPR036390">
    <property type="entry name" value="WH_DNA-bd_sf"/>
</dbReference>